<feature type="compositionally biased region" description="Pro residues" evidence="1">
    <location>
        <begin position="255"/>
        <end position="264"/>
    </location>
</feature>
<evidence type="ECO:0000313" key="2">
    <source>
        <dbReference type="EMBL" id="RPA72305.1"/>
    </source>
</evidence>
<protein>
    <submittedName>
        <fullName evidence="2">Uncharacterized protein</fullName>
    </submittedName>
</protein>
<feature type="region of interest" description="Disordered" evidence="1">
    <location>
        <begin position="318"/>
        <end position="340"/>
    </location>
</feature>
<feature type="compositionally biased region" description="Low complexity" evidence="1">
    <location>
        <begin position="18"/>
        <end position="59"/>
    </location>
</feature>
<dbReference type="AlphaFoldDB" id="A0A3N4HDF8"/>
<feature type="compositionally biased region" description="Basic and acidic residues" evidence="1">
    <location>
        <begin position="376"/>
        <end position="397"/>
    </location>
</feature>
<gene>
    <name evidence="2" type="ORF">BJ508DRAFT_335164</name>
</gene>
<reference evidence="2 3" key="1">
    <citation type="journal article" date="2018" name="Nat. Ecol. Evol.">
        <title>Pezizomycetes genomes reveal the molecular basis of ectomycorrhizal truffle lifestyle.</title>
        <authorList>
            <person name="Murat C."/>
            <person name="Payen T."/>
            <person name="Noel B."/>
            <person name="Kuo A."/>
            <person name="Morin E."/>
            <person name="Chen J."/>
            <person name="Kohler A."/>
            <person name="Krizsan K."/>
            <person name="Balestrini R."/>
            <person name="Da Silva C."/>
            <person name="Montanini B."/>
            <person name="Hainaut M."/>
            <person name="Levati E."/>
            <person name="Barry K.W."/>
            <person name="Belfiori B."/>
            <person name="Cichocki N."/>
            <person name="Clum A."/>
            <person name="Dockter R.B."/>
            <person name="Fauchery L."/>
            <person name="Guy J."/>
            <person name="Iotti M."/>
            <person name="Le Tacon F."/>
            <person name="Lindquist E.A."/>
            <person name="Lipzen A."/>
            <person name="Malagnac F."/>
            <person name="Mello A."/>
            <person name="Molinier V."/>
            <person name="Miyauchi S."/>
            <person name="Poulain J."/>
            <person name="Riccioni C."/>
            <person name="Rubini A."/>
            <person name="Sitrit Y."/>
            <person name="Splivallo R."/>
            <person name="Traeger S."/>
            <person name="Wang M."/>
            <person name="Zifcakova L."/>
            <person name="Wipf D."/>
            <person name="Zambonelli A."/>
            <person name="Paolocci F."/>
            <person name="Nowrousian M."/>
            <person name="Ottonello S."/>
            <person name="Baldrian P."/>
            <person name="Spatafora J.W."/>
            <person name="Henrissat B."/>
            <person name="Nagy L.G."/>
            <person name="Aury J.M."/>
            <person name="Wincker P."/>
            <person name="Grigoriev I.V."/>
            <person name="Bonfante P."/>
            <person name="Martin F.M."/>
        </authorList>
    </citation>
    <scope>NUCLEOTIDE SEQUENCE [LARGE SCALE GENOMIC DNA]</scope>
    <source>
        <strain evidence="2 3">RN42</strain>
    </source>
</reference>
<feature type="compositionally biased region" description="Polar residues" evidence="1">
    <location>
        <begin position="322"/>
        <end position="337"/>
    </location>
</feature>
<name>A0A3N4HDF8_ASCIM</name>
<evidence type="ECO:0000256" key="1">
    <source>
        <dbReference type="SAM" id="MobiDB-lite"/>
    </source>
</evidence>
<feature type="region of interest" description="Disordered" evidence="1">
    <location>
        <begin position="76"/>
        <end position="99"/>
    </location>
</feature>
<feature type="compositionally biased region" description="Pro residues" evidence="1">
    <location>
        <begin position="285"/>
        <end position="302"/>
    </location>
</feature>
<organism evidence="2 3">
    <name type="scientific">Ascobolus immersus RN42</name>
    <dbReference type="NCBI Taxonomy" id="1160509"/>
    <lineage>
        <taxon>Eukaryota</taxon>
        <taxon>Fungi</taxon>
        <taxon>Dikarya</taxon>
        <taxon>Ascomycota</taxon>
        <taxon>Pezizomycotina</taxon>
        <taxon>Pezizomycetes</taxon>
        <taxon>Pezizales</taxon>
        <taxon>Ascobolaceae</taxon>
        <taxon>Ascobolus</taxon>
    </lineage>
</organism>
<proteinExistence type="predicted"/>
<accession>A0A3N4HDF8</accession>
<dbReference type="Proteomes" id="UP000275078">
    <property type="component" value="Unassembled WGS sequence"/>
</dbReference>
<keyword evidence="3" id="KW-1185">Reference proteome</keyword>
<evidence type="ECO:0000313" key="3">
    <source>
        <dbReference type="Proteomes" id="UP000275078"/>
    </source>
</evidence>
<feature type="compositionally biased region" description="Basic and acidic residues" evidence="1">
    <location>
        <begin position="89"/>
        <end position="99"/>
    </location>
</feature>
<dbReference type="EMBL" id="ML119867">
    <property type="protein sequence ID" value="RPA72305.1"/>
    <property type="molecule type" value="Genomic_DNA"/>
</dbReference>
<feature type="region of interest" description="Disordered" evidence="1">
    <location>
        <begin position="1"/>
        <end position="59"/>
    </location>
</feature>
<feature type="region of interest" description="Disordered" evidence="1">
    <location>
        <begin position="230"/>
        <end position="302"/>
    </location>
</feature>
<feature type="region of interest" description="Disordered" evidence="1">
    <location>
        <begin position="373"/>
        <end position="451"/>
    </location>
</feature>
<sequence length="622" mass="67709">MRDSGSGEFVANGDQLIPQEQVMAEQQQAQQQQLQQQHQVQQQQQHQQQQYQPPQQHQPIHQAIYPHAQPIRNIPPPPIQTQSQVVVEEPVRTPRRRPDPIVLAPESRFQRQETVTTPPESPVSTAAYGNVGSPTPFSPPYQSYNSVVGTPTSANFAHPSPSLRSEGSYANSGYGGNTNRYSWSLLDSASTASSFVSSPAEARTPKFGRRQTVATPSLNGVNVFAELEGQQPTPAGTEPLGSGYNSPRSSIQSPRQPPIPPPPPAEEHYGGGYGGSSRPKTWHGGPPPNLMIPNTPSPPVPTNPATTGRRILLPVLNREPGSRSNRNSQIYNYNQPGQPGRPTLEPEILPSGSGFGQRSQADLDALKALGQMAAGGHDDPMRGHRRTDSQAEKRKSGVWDQMQGFDLKNVKMQKRSSEGPGMSPELDSREQPPPPPLPTVIAPSSRVPRRGVAEKRLSITSPITDQQRQIANYSTYGSLATRPVMSPQQSRRPVSMYDILSQPVQPMSIASVAGLHSMSASPTPSQGSSHGGPVRMMERGMMERGHSERGMSGMERMVGIGEGVYREERRMEPIRVEQMREPLPRVVMGRGEVPRSISDERTPGMGGLCALVSAVELQGRNG</sequence>